<dbReference type="SMART" id="SM00387">
    <property type="entry name" value="HATPase_c"/>
    <property type="match status" value="1"/>
</dbReference>
<keyword evidence="18" id="KW-0732">Signal</keyword>
<keyword evidence="17" id="KW-0472">Membrane</keyword>
<keyword evidence="17" id="KW-1133">Transmembrane helix</keyword>
<evidence type="ECO:0000259" key="19">
    <source>
        <dbReference type="PROSITE" id="PS50109"/>
    </source>
</evidence>
<dbReference type="GO" id="GO:0005737">
    <property type="term" value="C:cytoplasm"/>
    <property type="evidence" value="ECO:0007669"/>
    <property type="project" value="UniProtKB-SubCell"/>
</dbReference>
<dbReference type="GO" id="GO:0046983">
    <property type="term" value="F:protein dimerization activity"/>
    <property type="evidence" value="ECO:0007669"/>
    <property type="project" value="InterPro"/>
</dbReference>
<proteinExistence type="predicted"/>
<dbReference type="InterPro" id="IPR036890">
    <property type="entry name" value="HATPase_C_sf"/>
</dbReference>
<dbReference type="GO" id="GO:0016020">
    <property type="term" value="C:membrane"/>
    <property type="evidence" value="ECO:0007669"/>
    <property type="project" value="InterPro"/>
</dbReference>
<dbReference type="PANTHER" id="PTHR24421">
    <property type="entry name" value="NITRATE/NITRITE SENSOR PROTEIN NARX-RELATED"/>
    <property type="match status" value="1"/>
</dbReference>
<feature type="signal peptide" evidence="18">
    <location>
        <begin position="1"/>
        <end position="21"/>
    </location>
</feature>
<dbReference type="STRING" id="634771.SAMN04488128_103721"/>
<keyword evidence="8" id="KW-0808">Transferase</keyword>
<dbReference type="InterPro" id="IPR005467">
    <property type="entry name" value="His_kinase_dom"/>
</dbReference>
<evidence type="ECO:0000313" key="20">
    <source>
        <dbReference type="EMBL" id="SKA32797.1"/>
    </source>
</evidence>
<accession>A0A1T4SX95</accession>
<evidence type="ECO:0000256" key="17">
    <source>
        <dbReference type="SAM" id="Phobius"/>
    </source>
</evidence>
<dbReference type="EMBL" id="FUWZ01000003">
    <property type="protein sequence ID" value="SKA32797.1"/>
    <property type="molecule type" value="Genomic_DNA"/>
</dbReference>
<evidence type="ECO:0000256" key="13">
    <source>
        <dbReference type="ARBA" id="ARBA00023014"/>
    </source>
</evidence>
<dbReference type="CDD" id="cd16917">
    <property type="entry name" value="HATPase_UhpB-NarQ-NarX-like"/>
    <property type="match status" value="1"/>
</dbReference>
<dbReference type="GO" id="GO:0046872">
    <property type="term" value="F:metal ion binding"/>
    <property type="evidence" value="ECO:0007669"/>
    <property type="project" value="UniProtKB-KW"/>
</dbReference>
<evidence type="ECO:0000256" key="3">
    <source>
        <dbReference type="ARBA" id="ARBA00004496"/>
    </source>
</evidence>
<feature type="domain" description="Histidine kinase" evidence="19">
    <location>
        <begin position="533"/>
        <end position="619"/>
    </location>
</feature>
<keyword evidence="11" id="KW-0408">Iron</keyword>
<dbReference type="Pfam" id="PF13432">
    <property type="entry name" value="TPR_16"/>
    <property type="match status" value="1"/>
</dbReference>
<keyword evidence="21" id="KW-1185">Reference proteome</keyword>
<evidence type="ECO:0000313" key="21">
    <source>
        <dbReference type="Proteomes" id="UP000190367"/>
    </source>
</evidence>
<dbReference type="InterPro" id="IPR019734">
    <property type="entry name" value="TPR_rpt"/>
</dbReference>
<name>A0A1T4SX95_9BACT</name>
<evidence type="ECO:0000256" key="7">
    <source>
        <dbReference type="ARBA" id="ARBA00022490"/>
    </source>
</evidence>
<dbReference type="Gene3D" id="1.25.40.10">
    <property type="entry name" value="Tetratricopeptide repeat domain"/>
    <property type="match status" value="3"/>
</dbReference>
<dbReference type="PRINTS" id="PR00344">
    <property type="entry name" value="BCTRLSENSOR"/>
</dbReference>
<evidence type="ECO:0000256" key="4">
    <source>
        <dbReference type="ARBA" id="ARBA00012438"/>
    </source>
</evidence>
<keyword evidence="13" id="KW-0411">Iron-sulfur</keyword>
<comment type="catalytic activity">
    <reaction evidence="1">
        <text>ATP + protein L-histidine = ADP + protein N-phospho-L-histidine.</text>
        <dbReference type="EC" id="2.7.13.3"/>
    </reaction>
</comment>
<evidence type="ECO:0000256" key="14">
    <source>
        <dbReference type="ARBA" id="ARBA00024827"/>
    </source>
</evidence>
<comment type="cofactor">
    <cofactor evidence="2">
        <name>[4Fe-4S] cluster</name>
        <dbReference type="ChEBI" id="CHEBI:49883"/>
    </cofactor>
</comment>
<gene>
    <name evidence="20" type="ORF">SAMN04488128_103721</name>
</gene>
<dbReference type="SUPFAM" id="SSF55874">
    <property type="entry name" value="ATPase domain of HSP90 chaperone/DNA topoisomerase II/histidine kinase"/>
    <property type="match status" value="1"/>
</dbReference>
<keyword evidence="12" id="KW-0902">Two-component regulatory system</keyword>
<dbReference type="Gene3D" id="1.20.5.1930">
    <property type="match status" value="1"/>
</dbReference>
<dbReference type="Gene3D" id="3.30.565.10">
    <property type="entry name" value="Histidine kinase-like ATPase, C-terminal domain"/>
    <property type="match status" value="1"/>
</dbReference>
<evidence type="ECO:0000256" key="10">
    <source>
        <dbReference type="ARBA" id="ARBA00022777"/>
    </source>
</evidence>
<evidence type="ECO:0000256" key="8">
    <source>
        <dbReference type="ARBA" id="ARBA00022679"/>
    </source>
</evidence>
<evidence type="ECO:0000256" key="2">
    <source>
        <dbReference type="ARBA" id="ARBA00001966"/>
    </source>
</evidence>
<dbReference type="InterPro" id="IPR003594">
    <property type="entry name" value="HATPase_dom"/>
</dbReference>
<evidence type="ECO:0000256" key="6">
    <source>
        <dbReference type="ARBA" id="ARBA00022485"/>
    </source>
</evidence>
<dbReference type="InterPro" id="IPR011990">
    <property type="entry name" value="TPR-like_helical_dom_sf"/>
</dbReference>
<dbReference type="PROSITE" id="PS50109">
    <property type="entry name" value="HIS_KIN"/>
    <property type="match status" value="1"/>
</dbReference>
<protein>
    <recommendedName>
        <fullName evidence="5">Oxygen sensor histidine kinase NreB</fullName>
        <ecNumber evidence="4">2.7.13.3</ecNumber>
    </recommendedName>
    <alternativeName>
        <fullName evidence="15">Nitrogen regulation protein B</fullName>
    </alternativeName>
</protein>
<dbReference type="Pfam" id="PF02518">
    <property type="entry name" value="HATPase_c"/>
    <property type="match status" value="1"/>
</dbReference>
<dbReference type="GO" id="GO:0051539">
    <property type="term" value="F:4 iron, 4 sulfur cluster binding"/>
    <property type="evidence" value="ECO:0007669"/>
    <property type="project" value="UniProtKB-KW"/>
</dbReference>
<dbReference type="InterPro" id="IPR011712">
    <property type="entry name" value="Sig_transdc_His_kin_sub3_dim/P"/>
</dbReference>
<dbReference type="SMART" id="SM00028">
    <property type="entry name" value="TPR"/>
    <property type="match status" value="5"/>
</dbReference>
<keyword evidence="9" id="KW-0479">Metal-binding</keyword>
<keyword evidence="16" id="KW-0175">Coiled coil</keyword>
<keyword evidence="10 20" id="KW-0418">Kinase</keyword>
<keyword evidence="7" id="KW-0963">Cytoplasm</keyword>
<comment type="function">
    <text evidence="14">Member of the two-component regulatory system NreB/NreC involved in the control of dissimilatory nitrate/nitrite reduction in response to oxygen. NreB functions as a direct oxygen sensor histidine kinase which is autophosphorylated, in the absence of oxygen, probably at the conserved histidine residue, and transfers its phosphate group probably to a conserved aspartate residue of NreC. NreB/NreC activates the expression of the nitrate (narGHJI) and nitrite (nir) reductase operons, as well as the putative nitrate transporter gene narT.</text>
</comment>
<dbReference type="EC" id="2.7.13.3" evidence="4"/>
<organism evidence="20 21">
    <name type="scientific">Chitinophaga eiseniae</name>
    <dbReference type="NCBI Taxonomy" id="634771"/>
    <lineage>
        <taxon>Bacteria</taxon>
        <taxon>Pseudomonadati</taxon>
        <taxon>Bacteroidota</taxon>
        <taxon>Chitinophagia</taxon>
        <taxon>Chitinophagales</taxon>
        <taxon>Chitinophagaceae</taxon>
        <taxon>Chitinophaga</taxon>
    </lineage>
</organism>
<reference evidence="21" key="1">
    <citation type="submission" date="2017-02" db="EMBL/GenBank/DDBJ databases">
        <authorList>
            <person name="Varghese N."/>
            <person name="Submissions S."/>
        </authorList>
    </citation>
    <scope>NUCLEOTIDE SEQUENCE [LARGE SCALE GENOMIC DNA]</scope>
    <source>
        <strain evidence="21">DSM 22224</strain>
    </source>
</reference>
<evidence type="ECO:0000256" key="12">
    <source>
        <dbReference type="ARBA" id="ARBA00023012"/>
    </source>
</evidence>
<dbReference type="InterPro" id="IPR050482">
    <property type="entry name" value="Sensor_HK_TwoCompSys"/>
</dbReference>
<dbReference type="InterPro" id="IPR004358">
    <property type="entry name" value="Sig_transdc_His_kin-like_C"/>
</dbReference>
<feature type="transmembrane region" description="Helical" evidence="17">
    <location>
        <begin position="378"/>
        <end position="398"/>
    </location>
</feature>
<dbReference type="SUPFAM" id="SSF48452">
    <property type="entry name" value="TPR-like"/>
    <property type="match status" value="2"/>
</dbReference>
<evidence type="ECO:0000256" key="5">
    <source>
        <dbReference type="ARBA" id="ARBA00017322"/>
    </source>
</evidence>
<sequence>MKTVISLLFLLLLIQQPLAWSQPDIALQVARIDSMSDNDKAILSYQLMLRERSDLDAKTRIKILNHMGQRYFGKGDNGALIRYLDQACKLAIKAGLNREVSALYNNLGIGYQSAGLYDSSLWYYQRSVAAATKYGTTISAAKPWLNMGLLYNRLKRYAPAIGAYNKAHMIAVAQKDTAMLAACYLNLGALYAGRYTPDSLGKAKLLLEEALQLTRRQGYDDIKHKANYSLGLMMENNGRPSEAVPYYEAARNIPISEYDDCIPLLSLGHAYLKMGQLRKAQRALDSGLAKARRMVPAPDYLCDFYLYYAQLLRAQKKPEQAAAFYEQYIDLSDSLRGAQTQARIDRLQREYESEKRDNELVKKELVISRQQAALQRKNMIVCAIIILGATAIALMAWYGRGRRRKQRLQQEKAVWVATFEGEERERQRISRELHDGIGGALSNARRWFATIGSEHPHLLRESDYGQALDLLDGTLADVRQTAHRLMPQWLLKHGLVKAVELYCLQARRATSKNISFEYLGYVGEMGHRLHLMLYRCIQELLENAVRHSGASIILVQLSGHDDLLQVTVEDNGNGFDASAAEAGIGMAHITRGIEHIGGKVDIRTAPGKGTSITFELKYA</sequence>
<feature type="chain" id="PRO_5012278573" description="Oxygen sensor histidine kinase NreB" evidence="18">
    <location>
        <begin position="22"/>
        <end position="619"/>
    </location>
</feature>
<comment type="subcellular location">
    <subcellularLocation>
        <location evidence="3">Cytoplasm</location>
    </subcellularLocation>
</comment>
<keyword evidence="6" id="KW-0004">4Fe-4S</keyword>
<evidence type="ECO:0000256" key="16">
    <source>
        <dbReference type="SAM" id="Coils"/>
    </source>
</evidence>
<evidence type="ECO:0000256" key="11">
    <source>
        <dbReference type="ARBA" id="ARBA00023004"/>
    </source>
</evidence>
<feature type="coiled-coil region" evidence="16">
    <location>
        <begin position="337"/>
        <end position="364"/>
    </location>
</feature>
<evidence type="ECO:0000256" key="15">
    <source>
        <dbReference type="ARBA" id="ARBA00030800"/>
    </source>
</evidence>
<dbReference type="GO" id="GO:0000155">
    <property type="term" value="F:phosphorelay sensor kinase activity"/>
    <property type="evidence" value="ECO:0007669"/>
    <property type="project" value="InterPro"/>
</dbReference>
<evidence type="ECO:0000256" key="18">
    <source>
        <dbReference type="SAM" id="SignalP"/>
    </source>
</evidence>
<dbReference type="Pfam" id="PF07730">
    <property type="entry name" value="HisKA_3"/>
    <property type="match status" value="1"/>
</dbReference>
<evidence type="ECO:0000256" key="9">
    <source>
        <dbReference type="ARBA" id="ARBA00022723"/>
    </source>
</evidence>
<keyword evidence="17" id="KW-0812">Transmembrane</keyword>
<evidence type="ECO:0000256" key="1">
    <source>
        <dbReference type="ARBA" id="ARBA00000085"/>
    </source>
</evidence>
<dbReference type="Proteomes" id="UP000190367">
    <property type="component" value="Unassembled WGS sequence"/>
</dbReference>
<dbReference type="AlphaFoldDB" id="A0A1T4SX95"/>